<sequence>MPVLELVYAFSAHWHPKTKNKVKRFLFIDLNLLLHKTLSA</sequence>
<proteinExistence type="predicted"/>
<dbReference type="AlphaFoldDB" id="A0AB36FUY0"/>
<organism evidence="1 2">
    <name type="scientific">Alteromonas macleodii</name>
    <name type="common">Pseudoalteromonas macleodii</name>
    <dbReference type="NCBI Taxonomy" id="28108"/>
    <lineage>
        <taxon>Bacteria</taxon>
        <taxon>Pseudomonadati</taxon>
        <taxon>Pseudomonadota</taxon>
        <taxon>Gammaproteobacteria</taxon>
        <taxon>Alteromonadales</taxon>
        <taxon>Alteromonadaceae</taxon>
        <taxon>Alteromonas/Salinimonas group</taxon>
        <taxon>Alteromonas</taxon>
    </lineage>
</organism>
<dbReference type="EMBL" id="MIPY01000014">
    <property type="protein sequence ID" value="OES31440.1"/>
    <property type="molecule type" value="Genomic_DNA"/>
</dbReference>
<dbReference type="Proteomes" id="UP000095392">
    <property type="component" value="Unassembled WGS sequence"/>
</dbReference>
<gene>
    <name evidence="1" type="ORF">BFV95_2288</name>
</gene>
<accession>A0AB36FUY0</accession>
<keyword evidence="2" id="KW-1185">Reference proteome</keyword>
<reference evidence="1 2" key="1">
    <citation type="submission" date="2016-09" db="EMBL/GenBank/DDBJ databases">
        <title>Draft Genome Sequence of four Alteromonas macleodii strains isolated from copper coupons and grown long-term at elevated copper levels.</title>
        <authorList>
            <person name="Cusick K."/>
            <person name="Dale J."/>
            <person name="Little B."/>
            <person name="Biffinger J."/>
        </authorList>
    </citation>
    <scope>NUCLEOTIDE SEQUENCE [LARGE SCALE GENOMIC DNA]</scope>
    <source>
        <strain evidence="1 2">KCP01</strain>
    </source>
</reference>
<evidence type="ECO:0000313" key="1">
    <source>
        <dbReference type="EMBL" id="OES31440.1"/>
    </source>
</evidence>
<protein>
    <submittedName>
        <fullName evidence="1">Uncharacterized protein</fullName>
    </submittedName>
</protein>
<comment type="caution">
    <text evidence="1">The sequence shown here is derived from an EMBL/GenBank/DDBJ whole genome shotgun (WGS) entry which is preliminary data.</text>
</comment>
<name>A0AB36FUY0_ALTMA</name>
<evidence type="ECO:0000313" key="2">
    <source>
        <dbReference type="Proteomes" id="UP000095392"/>
    </source>
</evidence>